<keyword evidence="1" id="KW-1185">Reference proteome</keyword>
<evidence type="ECO:0000313" key="1">
    <source>
        <dbReference type="Proteomes" id="UP000095280"/>
    </source>
</evidence>
<evidence type="ECO:0000313" key="2">
    <source>
        <dbReference type="WBParaSite" id="maker-unitig_22919-snap-gene-0.1-mRNA-1"/>
    </source>
</evidence>
<accession>A0A1I8F706</accession>
<sequence>MEAGGLRRRRRSMRLRLRMIRPPLPKEEADAARKALASQLESERAAFSRQAAELAASLASLAEEQRARRTAEA</sequence>
<dbReference type="Proteomes" id="UP000095280">
    <property type="component" value="Unplaced"/>
</dbReference>
<proteinExistence type="predicted"/>
<dbReference type="WBParaSite" id="maker-unitig_22919-snap-gene-0.1-mRNA-1">
    <property type="protein sequence ID" value="maker-unitig_22919-snap-gene-0.1-mRNA-1"/>
    <property type="gene ID" value="maker-unitig_22919-snap-gene-0.1"/>
</dbReference>
<organism evidence="1 2">
    <name type="scientific">Macrostomum lignano</name>
    <dbReference type="NCBI Taxonomy" id="282301"/>
    <lineage>
        <taxon>Eukaryota</taxon>
        <taxon>Metazoa</taxon>
        <taxon>Spiralia</taxon>
        <taxon>Lophotrochozoa</taxon>
        <taxon>Platyhelminthes</taxon>
        <taxon>Rhabditophora</taxon>
        <taxon>Macrostomorpha</taxon>
        <taxon>Macrostomida</taxon>
        <taxon>Macrostomidae</taxon>
        <taxon>Macrostomum</taxon>
    </lineage>
</organism>
<protein>
    <submittedName>
        <fullName evidence="2">Uncharacterized protein</fullName>
    </submittedName>
</protein>
<name>A0A1I8F706_9PLAT</name>
<dbReference type="AlphaFoldDB" id="A0A1I8F706"/>
<reference evidence="2" key="1">
    <citation type="submission" date="2016-11" db="UniProtKB">
        <authorList>
            <consortium name="WormBaseParasite"/>
        </authorList>
    </citation>
    <scope>IDENTIFICATION</scope>
</reference>